<dbReference type="CDD" id="cd08829">
    <property type="entry name" value="SPFH_paraslipin"/>
    <property type="match status" value="1"/>
</dbReference>
<dbReference type="Gene3D" id="3.30.479.30">
    <property type="entry name" value="Band 7 domain"/>
    <property type="match status" value="1"/>
</dbReference>
<dbReference type="InterPro" id="IPR001107">
    <property type="entry name" value="Band_7"/>
</dbReference>
<dbReference type="EMBL" id="UINC01212341">
    <property type="protein sequence ID" value="SVE36621.1"/>
    <property type="molecule type" value="Genomic_DNA"/>
</dbReference>
<evidence type="ECO:0000256" key="1">
    <source>
        <dbReference type="ARBA" id="ARBA00004173"/>
    </source>
</evidence>
<dbReference type="InterPro" id="IPR036013">
    <property type="entry name" value="Band_7/SPFH_dom_sf"/>
</dbReference>
<dbReference type="GO" id="GO:0098552">
    <property type="term" value="C:side of membrane"/>
    <property type="evidence" value="ECO:0007669"/>
    <property type="project" value="UniProtKB-ARBA"/>
</dbReference>
<accession>A0A383CWT4</accession>
<evidence type="ECO:0000259" key="4">
    <source>
        <dbReference type="SMART" id="SM00244"/>
    </source>
</evidence>
<feature type="domain" description="Band 7" evidence="4">
    <location>
        <begin position="1"/>
        <end position="104"/>
    </location>
</feature>
<dbReference type="PANTHER" id="PTHR43327">
    <property type="entry name" value="STOMATIN-LIKE PROTEIN 2, MITOCHONDRIAL"/>
    <property type="match status" value="1"/>
</dbReference>
<feature type="non-terminal residue" evidence="5">
    <location>
        <position position="1"/>
    </location>
</feature>
<dbReference type="AlphaFoldDB" id="A0A383CWT4"/>
<reference evidence="5" key="1">
    <citation type="submission" date="2018-05" db="EMBL/GenBank/DDBJ databases">
        <authorList>
            <person name="Lanie J.A."/>
            <person name="Ng W.-L."/>
            <person name="Kazmierczak K.M."/>
            <person name="Andrzejewski T.M."/>
            <person name="Davidsen T.M."/>
            <person name="Wayne K.J."/>
            <person name="Tettelin H."/>
            <person name="Glass J.I."/>
            <person name="Rusch D."/>
            <person name="Podicherti R."/>
            <person name="Tsui H.-C.T."/>
            <person name="Winkler M.E."/>
        </authorList>
    </citation>
    <scope>NUCLEOTIDE SEQUENCE</scope>
</reference>
<protein>
    <recommendedName>
        <fullName evidence="4">Band 7 domain-containing protein</fullName>
    </recommendedName>
</protein>
<evidence type="ECO:0000256" key="3">
    <source>
        <dbReference type="ARBA" id="ARBA00023128"/>
    </source>
</evidence>
<comment type="similarity">
    <text evidence="2">Belongs to the band 7/mec-2 family.</text>
</comment>
<dbReference type="FunFam" id="3.30.479.30:FF:000004">
    <property type="entry name" value="Putative membrane protease family, stomatin"/>
    <property type="match status" value="1"/>
</dbReference>
<dbReference type="PRINTS" id="PR00721">
    <property type="entry name" value="STOMATIN"/>
</dbReference>
<dbReference type="InterPro" id="IPR050710">
    <property type="entry name" value="Band7/mec-2_domain"/>
</dbReference>
<dbReference type="Pfam" id="PF16200">
    <property type="entry name" value="Band_7_C"/>
    <property type="match status" value="1"/>
</dbReference>
<evidence type="ECO:0000256" key="2">
    <source>
        <dbReference type="ARBA" id="ARBA00008164"/>
    </source>
</evidence>
<dbReference type="InterPro" id="IPR032435">
    <property type="entry name" value="STML2-like_C"/>
</dbReference>
<dbReference type="SMART" id="SM00244">
    <property type="entry name" value="PHB"/>
    <property type="match status" value="1"/>
</dbReference>
<keyword evidence="3" id="KW-0496">Mitochondrion</keyword>
<dbReference type="InterPro" id="IPR001972">
    <property type="entry name" value="Stomatin_HflK_fam"/>
</dbReference>
<proteinExistence type="inferred from homology"/>
<gene>
    <name evidence="5" type="ORF">METZ01_LOCUS489475</name>
</gene>
<dbReference type="SUPFAM" id="SSF117892">
    <property type="entry name" value="Band 7/SPFH domain"/>
    <property type="match status" value="1"/>
</dbReference>
<name>A0A383CWT4_9ZZZZ</name>
<comment type="subcellular location">
    <subcellularLocation>
        <location evidence="1">Mitochondrion</location>
    </subcellularLocation>
</comment>
<dbReference type="GO" id="GO:0005739">
    <property type="term" value="C:mitochondrion"/>
    <property type="evidence" value="ECO:0007669"/>
    <property type="project" value="UniProtKB-SubCell"/>
</dbReference>
<dbReference type="GO" id="GO:0005886">
    <property type="term" value="C:plasma membrane"/>
    <property type="evidence" value="ECO:0007669"/>
    <property type="project" value="UniProtKB-ARBA"/>
</dbReference>
<dbReference type="Pfam" id="PF01145">
    <property type="entry name" value="Band_7"/>
    <property type="match status" value="1"/>
</dbReference>
<sequence length="237" mass="25880">AITMDNVTLVIDGILYIKITDPKQASYGVRDPRYAISQLAQTTMRSELGKITLDKTFEERDTLNANIVQSINEASSVWGIQCLRYEIKDITPPDNVRQAMELQVAAERQKRAEILDSEGKRQAQINIAEGEKKEVILKSEAAMTDQINRAKGEAEAILAVAEATAKGIELVATSIEKTGGEKAVALRLAEQYIQAFSNLAKETNTILLPENTGDTGAMVAQALSVFNSIQKQVAADK</sequence>
<dbReference type="PANTHER" id="PTHR43327:SF10">
    <property type="entry name" value="STOMATIN-LIKE PROTEIN 2, MITOCHONDRIAL"/>
    <property type="match status" value="1"/>
</dbReference>
<organism evidence="5">
    <name type="scientific">marine metagenome</name>
    <dbReference type="NCBI Taxonomy" id="408172"/>
    <lineage>
        <taxon>unclassified sequences</taxon>
        <taxon>metagenomes</taxon>
        <taxon>ecological metagenomes</taxon>
    </lineage>
</organism>
<evidence type="ECO:0000313" key="5">
    <source>
        <dbReference type="EMBL" id="SVE36621.1"/>
    </source>
</evidence>